<dbReference type="Gene3D" id="3.30.450.40">
    <property type="match status" value="1"/>
</dbReference>
<dbReference type="InterPro" id="IPR003018">
    <property type="entry name" value="GAF"/>
</dbReference>
<evidence type="ECO:0000256" key="4">
    <source>
        <dbReference type="ARBA" id="ARBA00023136"/>
    </source>
</evidence>
<keyword evidence="4 5" id="KW-0472">Membrane</keyword>
<dbReference type="InterPro" id="IPR029016">
    <property type="entry name" value="GAF-like_dom_sf"/>
</dbReference>
<evidence type="ECO:0000256" key="3">
    <source>
        <dbReference type="ARBA" id="ARBA00022989"/>
    </source>
</evidence>
<evidence type="ECO:0000256" key="2">
    <source>
        <dbReference type="ARBA" id="ARBA00022692"/>
    </source>
</evidence>
<comment type="subcellular location">
    <subcellularLocation>
        <location evidence="1">Membrane</location>
        <topology evidence="1">Multi-pass membrane protein</topology>
    </subcellularLocation>
</comment>
<name>A0A7S3PD62_9STRA</name>
<dbReference type="InterPro" id="IPR019537">
    <property type="entry name" value="TMEM65"/>
</dbReference>
<proteinExistence type="predicted"/>
<sequence>MISGKSTQLVRLMMAQRQHHPKRSSIGRMIRPKRLSSVVAAGGSVDRRSTTICGKKMAVTSAGYRGSSNTVARRKTAVLGKRLSTTEAGNNAAAITSEETAQQLNQLLQQPLALETFITKELTSSQREAIQRLLEKSDVDTVEVPEPSMASLRLVAINTSIPFVGFGIMDNAIMILAGDMIDTSLGVALGISTMCAAAIGNIVSDVAGVMLGTVVEDFCARYLDLPTPVLSTAQRQLASVRFANQFGCAVGLIIGCIIGMFPLLFIDSNKIQARKREAAMDAIFRDVMDEASSLIGARRTCLYVLCSKEPDNENALRPNSEGKYLYAKYGGTSTSQESARVITLGRGIVSRAALTGESWNIENVLSEPDFVKEEAEAAGDEAKSMLCVPVLDGEGKTIAVIQALGKMSTGKEHDTPAGSPSVKGFSNSDVQVLKALASHISVSLQHMYEVEAYEESARLQDAIRIMKESGISKGSDDQKRIATRQLFPDG</sequence>
<organism evidence="7">
    <name type="scientific">Amphora coffeiformis</name>
    <dbReference type="NCBI Taxonomy" id="265554"/>
    <lineage>
        <taxon>Eukaryota</taxon>
        <taxon>Sar</taxon>
        <taxon>Stramenopiles</taxon>
        <taxon>Ochrophyta</taxon>
        <taxon>Bacillariophyta</taxon>
        <taxon>Bacillariophyceae</taxon>
        <taxon>Bacillariophycidae</taxon>
        <taxon>Thalassiophysales</taxon>
        <taxon>Catenulaceae</taxon>
        <taxon>Amphora</taxon>
    </lineage>
</organism>
<dbReference type="PANTHER" id="PTHR21706:SF15">
    <property type="entry name" value="TRANSMEMBRANE PROTEIN 65"/>
    <property type="match status" value="1"/>
</dbReference>
<dbReference type="AlphaFoldDB" id="A0A7S3PD62"/>
<reference evidence="7" key="1">
    <citation type="submission" date="2021-01" db="EMBL/GenBank/DDBJ databases">
        <authorList>
            <person name="Corre E."/>
            <person name="Pelletier E."/>
            <person name="Niang G."/>
            <person name="Scheremetjew M."/>
            <person name="Finn R."/>
            <person name="Kale V."/>
            <person name="Holt S."/>
            <person name="Cochrane G."/>
            <person name="Meng A."/>
            <person name="Brown T."/>
            <person name="Cohen L."/>
        </authorList>
    </citation>
    <scope>NUCLEOTIDE SEQUENCE</scope>
    <source>
        <strain evidence="7">CCMP127</strain>
    </source>
</reference>
<gene>
    <name evidence="7" type="ORF">ACOF00016_LOCUS16560</name>
</gene>
<keyword evidence="2 5" id="KW-0812">Transmembrane</keyword>
<evidence type="ECO:0000313" key="7">
    <source>
        <dbReference type="EMBL" id="CAE0419749.1"/>
    </source>
</evidence>
<dbReference type="EMBL" id="HBIM01022277">
    <property type="protein sequence ID" value="CAE0419749.1"/>
    <property type="molecule type" value="Transcribed_RNA"/>
</dbReference>
<protein>
    <recommendedName>
        <fullName evidence="6">GAF domain-containing protein</fullName>
    </recommendedName>
</protein>
<keyword evidence="3 5" id="KW-1133">Transmembrane helix</keyword>
<dbReference type="GO" id="GO:0016020">
    <property type="term" value="C:membrane"/>
    <property type="evidence" value="ECO:0007669"/>
    <property type="project" value="UniProtKB-SubCell"/>
</dbReference>
<evidence type="ECO:0000256" key="1">
    <source>
        <dbReference type="ARBA" id="ARBA00004141"/>
    </source>
</evidence>
<dbReference type="Pfam" id="PF10507">
    <property type="entry name" value="TMEM65"/>
    <property type="match status" value="1"/>
</dbReference>
<evidence type="ECO:0000259" key="6">
    <source>
        <dbReference type="SMART" id="SM00065"/>
    </source>
</evidence>
<dbReference type="SUPFAM" id="SSF55781">
    <property type="entry name" value="GAF domain-like"/>
    <property type="match status" value="1"/>
</dbReference>
<dbReference type="PANTHER" id="PTHR21706">
    <property type="entry name" value="TRANSMEMBRANE PROTEIN 65"/>
    <property type="match status" value="1"/>
</dbReference>
<dbReference type="Pfam" id="PF01590">
    <property type="entry name" value="GAF"/>
    <property type="match status" value="1"/>
</dbReference>
<evidence type="ECO:0000256" key="5">
    <source>
        <dbReference type="SAM" id="Phobius"/>
    </source>
</evidence>
<feature type="domain" description="GAF" evidence="6">
    <location>
        <begin position="279"/>
        <end position="454"/>
    </location>
</feature>
<accession>A0A7S3PD62</accession>
<feature type="transmembrane region" description="Helical" evidence="5">
    <location>
        <begin position="242"/>
        <end position="266"/>
    </location>
</feature>
<dbReference type="GO" id="GO:0005739">
    <property type="term" value="C:mitochondrion"/>
    <property type="evidence" value="ECO:0007669"/>
    <property type="project" value="TreeGrafter"/>
</dbReference>
<dbReference type="SMART" id="SM00065">
    <property type="entry name" value="GAF"/>
    <property type="match status" value="1"/>
</dbReference>